<gene>
    <name evidence="10" type="ORF">DFR30_0906</name>
</gene>
<dbReference type="PANTHER" id="PTHR13929">
    <property type="entry name" value="1,4-DIHYDROXY-2-NAPHTHOATE OCTAPRENYLTRANSFERASE"/>
    <property type="match status" value="1"/>
</dbReference>
<dbReference type="Proteomes" id="UP000295707">
    <property type="component" value="Unassembled WGS sequence"/>
</dbReference>
<dbReference type="AlphaFoldDB" id="A0A4R1HEB4"/>
<keyword evidence="3" id="KW-0474">Menaquinone biosynthesis</keyword>
<dbReference type="GO" id="GO:0042371">
    <property type="term" value="P:vitamin K biosynthetic process"/>
    <property type="evidence" value="ECO:0007669"/>
    <property type="project" value="TreeGrafter"/>
</dbReference>
<comment type="pathway">
    <text evidence="2">Quinol/quinone metabolism; menaquinone biosynthesis.</text>
</comment>
<keyword evidence="11" id="KW-1185">Reference proteome</keyword>
<evidence type="ECO:0000256" key="9">
    <source>
        <dbReference type="SAM" id="Phobius"/>
    </source>
</evidence>
<dbReference type="CDD" id="cd13962">
    <property type="entry name" value="PT_UbiA_UBIAD1"/>
    <property type="match status" value="1"/>
</dbReference>
<evidence type="ECO:0000256" key="4">
    <source>
        <dbReference type="ARBA" id="ARBA00022475"/>
    </source>
</evidence>
<keyword evidence="6 9" id="KW-0812">Transmembrane</keyword>
<keyword evidence="4" id="KW-1003">Cell membrane</keyword>
<evidence type="ECO:0000256" key="1">
    <source>
        <dbReference type="ARBA" id="ARBA00004141"/>
    </source>
</evidence>
<comment type="subcellular location">
    <subcellularLocation>
        <location evidence="1">Membrane</location>
        <topology evidence="1">Multi-pass membrane protein</topology>
    </subcellularLocation>
</comment>
<protein>
    <submittedName>
        <fullName evidence="10">1,4-dihydroxy-2-naphthoate octaprenyltransferase</fullName>
    </submittedName>
</protein>
<dbReference type="InterPro" id="IPR026046">
    <property type="entry name" value="UBIAD1"/>
</dbReference>
<keyword evidence="8 9" id="KW-0472">Membrane</keyword>
<name>A0A4R1HEB4_9GAMM</name>
<feature type="transmembrane region" description="Helical" evidence="9">
    <location>
        <begin position="242"/>
        <end position="261"/>
    </location>
</feature>
<dbReference type="GO" id="GO:0004659">
    <property type="term" value="F:prenyltransferase activity"/>
    <property type="evidence" value="ECO:0007669"/>
    <property type="project" value="InterPro"/>
</dbReference>
<feature type="transmembrane region" description="Helical" evidence="9">
    <location>
        <begin position="93"/>
        <end position="114"/>
    </location>
</feature>
<sequence length="296" mass="31640">MLLKTVFGTMRPSFLVLSPICVFLGFSTSLAARSHVSPILFFLVLTGAVFAHISVNMLNEYFDFKSGLDFKTEKTAFSGGSGALPGNPEMANAVLIIGLLSLMVTAIIGVYLILERGIQILPVGIAGVVLIITYTQWLNRFPFPCLIAPGLGFGILMVLGTHMILTGGNSHLPWLVSLVPFFLINNLLLLNQYPDVKADASVGRNTFPIAYGLDKSTVVYTIFFVAAYLSILVAIAKGYIPGQSIIAVIPAVFSLYALSGARKYASRIGDYPRYLGANVAAAVSTPLLLGVSIING</sequence>
<feature type="transmembrane region" description="Helical" evidence="9">
    <location>
        <begin position="171"/>
        <end position="190"/>
    </location>
</feature>
<feature type="transmembrane region" description="Helical" evidence="9">
    <location>
        <begin position="41"/>
        <end position="58"/>
    </location>
</feature>
<evidence type="ECO:0000313" key="10">
    <source>
        <dbReference type="EMBL" id="TCK17669.1"/>
    </source>
</evidence>
<evidence type="ECO:0000256" key="3">
    <source>
        <dbReference type="ARBA" id="ARBA00022428"/>
    </source>
</evidence>
<accession>A0A4R1HEB4</accession>
<proteinExistence type="predicted"/>
<dbReference type="OrthoDB" id="3344514at2"/>
<dbReference type="GO" id="GO:0016020">
    <property type="term" value="C:membrane"/>
    <property type="evidence" value="ECO:0007669"/>
    <property type="project" value="UniProtKB-SubCell"/>
</dbReference>
<dbReference type="InterPro" id="IPR000537">
    <property type="entry name" value="UbiA_prenyltransferase"/>
</dbReference>
<dbReference type="EMBL" id="SMFX01000001">
    <property type="protein sequence ID" value="TCK17669.1"/>
    <property type="molecule type" value="Genomic_DNA"/>
</dbReference>
<feature type="transmembrane region" description="Helical" evidence="9">
    <location>
        <begin position="120"/>
        <end position="138"/>
    </location>
</feature>
<dbReference type="InterPro" id="IPR044878">
    <property type="entry name" value="UbiA_sf"/>
</dbReference>
<evidence type="ECO:0000256" key="5">
    <source>
        <dbReference type="ARBA" id="ARBA00022679"/>
    </source>
</evidence>
<evidence type="ECO:0000256" key="6">
    <source>
        <dbReference type="ARBA" id="ARBA00022692"/>
    </source>
</evidence>
<evidence type="ECO:0000256" key="7">
    <source>
        <dbReference type="ARBA" id="ARBA00022989"/>
    </source>
</evidence>
<evidence type="ECO:0000256" key="8">
    <source>
        <dbReference type="ARBA" id="ARBA00023136"/>
    </source>
</evidence>
<keyword evidence="7 9" id="KW-1133">Transmembrane helix</keyword>
<dbReference type="Gene3D" id="1.10.357.140">
    <property type="entry name" value="UbiA prenyltransferase"/>
    <property type="match status" value="1"/>
</dbReference>
<evidence type="ECO:0000313" key="11">
    <source>
        <dbReference type="Proteomes" id="UP000295707"/>
    </source>
</evidence>
<dbReference type="PANTHER" id="PTHR13929:SF0">
    <property type="entry name" value="UBIA PRENYLTRANSFERASE DOMAIN-CONTAINING PROTEIN 1"/>
    <property type="match status" value="1"/>
</dbReference>
<dbReference type="PIRSF" id="PIRSF005355">
    <property type="entry name" value="UBIAD1"/>
    <property type="match status" value="1"/>
</dbReference>
<reference evidence="10 11" key="1">
    <citation type="submission" date="2019-03" db="EMBL/GenBank/DDBJ databases">
        <title>Genomic Encyclopedia of Type Strains, Phase IV (KMG-IV): sequencing the most valuable type-strain genomes for metagenomic binning, comparative biology and taxonomic classification.</title>
        <authorList>
            <person name="Goeker M."/>
        </authorList>
    </citation>
    <scope>NUCLEOTIDE SEQUENCE [LARGE SCALE GENOMIC DNA]</scope>
    <source>
        <strain evidence="10 11">DSM 19610</strain>
    </source>
</reference>
<organism evidence="10 11">
    <name type="scientific">Thiogranum longum</name>
    <dbReference type="NCBI Taxonomy" id="1537524"/>
    <lineage>
        <taxon>Bacteria</taxon>
        <taxon>Pseudomonadati</taxon>
        <taxon>Pseudomonadota</taxon>
        <taxon>Gammaproteobacteria</taxon>
        <taxon>Chromatiales</taxon>
        <taxon>Ectothiorhodospiraceae</taxon>
        <taxon>Thiogranum</taxon>
    </lineage>
</organism>
<evidence type="ECO:0000256" key="2">
    <source>
        <dbReference type="ARBA" id="ARBA00004863"/>
    </source>
</evidence>
<comment type="caution">
    <text evidence="10">The sequence shown here is derived from an EMBL/GenBank/DDBJ whole genome shotgun (WGS) entry which is preliminary data.</text>
</comment>
<feature type="transmembrane region" description="Helical" evidence="9">
    <location>
        <begin position="217"/>
        <end position="236"/>
    </location>
</feature>
<feature type="transmembrane region" description="Helical" evidence="9">
    <location>
        <begin position="145"/>
        <end position="165"/>
    </location>
</feature>
<feature type="transmembrane region" description="Helical" evidence="9">
    <location>
        <begin position="273"/>
        <end position="294"/>
    </location>
</feature>
<dbReference type="GO" id="GO:0009234">
    <property type="term" value="P:menaquinone biosynthetic process"/>
    <property type="evidence" value="ECO:0007669"/>
    <property type="project" value="UniProtKB-UniPathway"/>
</dbReference>
<dbReference type="UniPathway" id="UPA00079"/>
<dbReference type="Pfam" id="PF01040">
    <property type="entry name" value="UbiA"/>
    <property type="match status" value="1"/>
</dbReference>
<keyword evidence="5 10" id="KW-0808">Transferase</keyword>